<dbReference type="AlphaFoldDB" id="A0A2M8J0E3"/>
<evidence type="ECO:0000259" key="8">
    <source>
        <dbReference type="PROSITE" id="PS50928"/>
    </source>
</evidence>
<sequence>MTRLDAVTHLRKLLLPAGTAAAGLLIWEVTVRGLEVPSVLLPAPSAIWLKLEQLFLPLIWRHALPTMFESVVAFAISTVVGIALAGILSTSRTLREALYPNVVFFQLIPKIALAPLFIVWLGIGAESRLSFAVFISFFPVVIATLAGLDNVDRNLLRLCRALRASEWQVFRDVRLPFALPYVFSGMKIATTFSIIGVIVGEFITSQAGLGYLVLFASAQAETELIFAAVAVLCAFGLVFYGAIALIEIQLRRRFGA</sequence>
<evidence type="ECO:0000313" key="10">
    <source>
        <dbReference type="Proteomes" id="UP000231553"/>
    </source>
</evidence>
<organism evidence="9 10">
    <name type="scientific">Pseudooceanicola lipolyticus</name>
    <dbReference type="NCBI Taxonomy" id="2029104"/>
    <lineage>
        <taxon>Bacteria</taxon>
        <taxon>Pseudomonadati</taxon>
        <taxon>Pseudomonadota</taxon>
        <taxon>Alphaproteobacteria</taxon>
        <taxon>Rhodobacterales</taxon>
        <taxon>Paracoccaceae</taxon>
        <taxon>Pseudooceanicola</taxon>
    </lineage>
</organism>
<feature type="transmembrane region" description="Helical" evidence="7">
    <location>
        <begin position="102"/>
        <end position="123"/>
    </location>
</feature>
<evidence type="ECO:0000256" key="6">
    <source>
        <dbReference type="ARBA" id="ARBA00023136"/>
    </source>
</evidence>
<dbReference type="Pfam" id="PF00528">
    <property type="entry name" value="BPD_transp_1"/>
    <property type="match status" value="1"/>
</dbReference>
<dbReference type="InterPro" id="IPR000515">
    <property type="entry name" value="MetI-like"/>
</dbReference>
<reference evidence="9 10" key="1">
    <citation type="journal article" date="2018" name="Int. J. Syst. Evol. Microbiol.">
        <title>Pseudooceanicola lipolyticus sp. nov., a marine alphaproteobacterium, reclassification of Oceanicola flagellatus as Pseudooceanicola flagellatus comb. nov. and emended description of the genus Pseudooceanicola.</title>
        <authorList>
            <person name="Huang M.-M."/>
            <person name="Guo L.-L."/>
            <person name="Wu Y.-H."/>
            <person name="Lai Q.-L."/>
            <person name="Shao Z.-Z."/>
            <person name="Wang C.-S."/>
            <person name="Wu M."/>
            <person name="Xu X.-W."/>
        </authorList>
    </citation>
    <scope>NUCLEOTIDE SEQUENCE [LARGE SCALE GENOMIC DNA]</scope>
    <source>
        <strain evidence="9 10">157</strain>
    </source>
</reference>
<dbReference type="PANTHER" id="PTHR30151">
    <property type="entry name" value="ALKANE SULFONATE ABC TRANSPORTER-RELATED, MEMBRANE SUBUNIT"/>
    <property type="match status" value="1"/>
</dbReference>
<comment type="caution">
    <text evidence="9">The sequence shown here is derived from an EMBL/GenBank/DDBJ whole genome shotgun (WGS) entry which is preliminary data.</text>
</comment>
<evidence type="ECO:0000256" key="7">
    <source>
        <dbReference type="RuleBase" id="RU363032"/>
    </source>
</evidence>
<dbReference type="GO" id="GO:0005886">
    <property type="term" value="C:plasma membrane"/>
    <property type="evidence" value="ECO:0007669"/>
    <property type="project" value="UniProtKB-SubCell"/>
</dbReference>
<comment type="similarity">
    <text evidence="7">Belongs to the binding-protein-dependent transport system permease family.</text>
</comment>
<dbReference type="OrthoDB" id="9786495at2"/>
<name>A0A2M8J0E3_9RHOB</name>
<dbReference type="Proteomes" id="UP000231553">
    <property type="component" value="Unassembled WGS sequence"/>
</dbReference>
<keyword evidence="3" id="KW-1003">Cell membrane</keyword>
<feature type="transmembrane region" description="Helical" evidence="7">
    <location>
        <begin position="129"/>
        <end position="148"/>
    </location>
</feature>
<accession>A0A2M8J0E3</accession>
<dbReference type="CDD" id="cd06261">
    <property type="entry name" value="TM_PBP2"/>
    <property type="match status" value="1"/>
</dbReference>
<keyword evidence="4 7" id="KW-0812">Transmembrane</keyword>
<evidence type="ECO:0000256" key="5">
    <source>
        <dbReference type="ARBA" id="ARBA00022989"/>
    </source>
</evidence>
<feature type="domain" description="ABC transmembrane type-1" evidence="8">
    <location>
        <begin position="63"/>
        <end position="243"/>
    </location>
</feature>
<gene>
    <name evidence="9" type="ORF">CVM52_12990</name>
</gene>
<feature type="transmembrane region" description="Helical" evidence="7">
    <location>
        <begin position="224"/>
        <end position="246"/>
    </location>
</feature>
<evidence type="ECO:0000256" key="4">
    <source>
        <dbReference type="ARBA" id="ARBA00022692"/>
    </source>
</evidence>
<dbReference type="GO" id="GO:0055085">
    <property type="term" value="P:transmembrane transport"/>
    <property type="evidence" value="ECO:0007669"/>
    <property type="project" value="InterPro"/>
</dbReference>
<dbReference type="Gene3D" id="1.10.3720.10">
    <property type="entry name" value="MetI-like"/>
    <property type="match status" value="1"/>
</dbReference>
<dbReference type="PANTHER" id="PTHR30151:SF20">
    <property type="entry name" value="ABC TRANSPORTER PERMEASE PROTEIN HI_0355-RELATED"/>
    <property type="match status" value="1"/>
</dbReference>
<evidence type="ECO:0000256" key="3">
    <source>
        <dbReference type="ARBA" id="ARBA00022475"/>
    </source>
</evidence>
<proteinExistence type="inferred from homology"/>
<dbReference type="PROSITE" id="PS50928">
    <property type="entry name" value="ABC_TM1"/>
    <property type="match status" value="1"/>
</dbReference>
<evidence type="ECO:0000256" key="2">
    <source>
        <dbReference type="ARBA" id="ARBA00022448"/>
    </source>
</evidence>
<dbReference type="InterPro" id="IPR035906">
    <property type="entry name" value="MetI-like_sf"/>
</dbReference>
<keyword evidence="10" id="KW-1185">Reference proteome</keyword>
<evidence type="ECO:0000313" key="9">
    <source>
        <dbReference type="EMBL" id="PJE36242.1"/>
    </source>
</evidence>
<evidence type="ECO:0000256" key="1">
    <source>
        <dbReference type="ARBA" id="ARBA00004651"/>
    </source>
</evidence>
<comment type="subcellular location">
    <subcellularLocation>
        <location evidence="1 7">Cell membrane</location>
        <topology evidence="1 7">Multi-pass membrane protein</topology>
    </subcellularLocation>
</comment>
<keyword evidence="6 7" id="KW-0472">Membrane</keyword>
<keyword evidence="5 7" id="KW-1133">Transmembrane helix</keyword>
<feature type="transmembrane region" description="Helical" evidence="7">
    <location>
        <begin position="71"/>
        <end position="90"/>
    </location>
</feature>
<dbReference type="RefSeq" id="WP_100162925.1">
    <property type="nucleotide sequence ID" value="NZ_PGTB01000050.1"/>
</dbReference>
<dbReference type="SUPFAM" id="SSF161098">
    <property type="entry name" value="MetI-like"/>
    <property type="match status" value="1"/>
</dbReference>
<keyword evidence="2 7" id="KW-0813">Transport</keyword>
<dbReference type="EMBL" id="PGTB01000050">
    <property type="protein sequence ID" value="PJE36242.1"/>
    <property type="molecule type" value="Genomic_DNA"/>
</dbReference>
<protein>
    <submittedName>
        <fullName evidence="9">ABC transporter permease</fullName>
    </submittedName>
</protein>
<feature type="transmembrane region" description="Helical" evidence="7">
    <location>
        <begin position="194"/>
        <end position="218"/>
    </location>
</feature>